<reference evidence="2" key="1">
    <citation type="submission" date="2021-03" db="EMBL/GenBank/DDBJ databases">
        <title>Revisited historic fungal species revealed as producer of novel bioactive compounds through whole genome sequencing and comparative genomics.</title>
        <authorList>
            <person name="Vignolle G.A."/>
            <person name="Hochenegger N."/>
            <person name="Mach R.L."/>
            <person name="Mach-Aigner A.R."/>
            <person name="Javad Rahimi M."/>
            <person name="Salim K.A."/>
            <person name="Chan C.M."/>
            <person name="Lim L.B.L."/>
            <person name="Cai F."/>
            <person name="Druzhinina I.S."/>
            <person name="U'Ren J.M."/>
            <person name="Derntl C."/>
        </authorList>
    </citation>
    <scope>NUCLEOTIDE SEQUENCE</scope>
    <source>
        <strain evidence="2">TUCIM 5799</strain>
    </source>
</reference>
<dbReference type="AlphaFoldDB" id="A0A9Q0AM95"/>
<dbReference type="Proteomes" id="UP000829685">
    <property type="component" value="Unassembled WGS sequence"/>
</dbReference>
<sequence length="488" mass="55744">MATETGSSKGHTRPIELRPADLARKRTGTVAVRGASGRPRLHTIQEWEALYPVIRQLYVTERRKLSDVMTILERLHDFRATVQMYKKRFTAWGLFKNRRSRSGVDVGLPKDCRSSQTAPEQLDPRFHAPSLLCKEMVANYPGECAVYNISSWANSNFDGTRWLWITQRSKGPVAGAPVTYTSTRMYQDFILSRALLVRGQGALAGMAVRKAFWQLEEVIQEGDPGMMRNLVDFFFFMIDSGQHDLVKQLMLQLARLTSHKLPALHPLARFFEQTSKNDGDLTDLLGRSWRCFVALLHRRMGHSFYWMYENWAWETTVRSIDTSPRDDYKRMTEALLALSMRTEELEVEGLSRSHLQLLKSTEMMRNDGFYKSSASAILRAIEHISNGQDAPLDVKMGGYAESYLKTAKVKRAMDNGNWAEAEKIMRSDIQSLENVYGRGSREVIREMWSLEKVLNEAGAHDKASIVAEDAIDRAKDYLSDVGKYMDES</sequence>
<organism evidence="2 3">
    <name type="scientific">Neoarthrinium moseri</name>
    <dbReference type="NCBI Taxonomy" id="1658444"/>
    <lineage>
        <taxon>Eukaryota</taxon>
        <taxon>Fungi</taxon>
        <taxon>Dikarya</taxon>
        <taxon>Ascomycota</taxon>
        <taxon>Pezizomycotina</taxon>
        <taxon>Sordariomycetes</taxon>
        <taxon>Xylariomycetidae</taxon>
        <taxon>Amphisphaeriales</taxon>
        <taxon>Apiosporaceae</taxon>
        <taxon>Neoarthrinium</taxon>
    </lineage>
</organism>
<accession>A0A9Q0AM95</accession>
<dbReference type="EMBL" id="JAFIMR010000031">
    <property type="protein sequence ID" value="KAI1860509.1"/>
    <property type="molecule type" value="Genomic_DNA"/>
</dbReference>
<gene>
    <name evidence="2" type="ORF">JX265_009908</name>
</gene>
<evidence type="ECO:0000259" key="1">
    <source>
        <dbReference type="Pfam" id="PF14420"/>
    </source>
</evidence>
<name>A0A9Q0AM95_9PEZI</name>
<evidence type="ECO:0000313" key="3">
    <source>
        <dbReference type="Proteomes" id="UP000829685"/>
    </source>
</evidence>
<keyword evidence="3" id="KW-1185">Reference proteome</keyword>
<comment type="caution">
    <text evidence="2">The sequence shown here is derived from an EMBL/GenBank/DDBJ whole genome shotgun (WGS) entry which is preliminary data.</text>
</comment>
<feature type="domain" description="Clr5" evidence="1">
    <location>
        <begin position="45"/>
        <end position="96"/>
    </location>
</feature>
<dbReference type="PANTHER" id="PTHR38788">
    <property type="entry name" value="CLR5 DOMAIN-CONTAINING PROTEIN"/>
    <property type="match status" value="1"/>
</dbReference>
<evidence type="ECO:0000313" key="2">
    <source>
        <dbReference type="EMBL" id="KAI1860509.1"/>
    </source>
</evidence>
<dbReference type="Pfam" id="PF14420">
    <property type="entry name" value="Clr5"/>
    <property type="match status" value="1"/>
</dbReference>
<protein>
    <recommendedName>
        <fullName evidence="1">Clr5 domain-containing protein</fullName>
    </recommendedName>
</protein>
<proteinExistence type="predicted"/>
<dbReference type="InterPro" id="IPR025676">
    <property type="entry name" value="Clr5_dom"/>
</dbReference>
<dbReference type="PANTHER" id="PTHR38788:SF3">
    <property type="entry name" value="CLR5 DOMAIN-CONTAINING PROTEIN"/>
    <property type="match status" value="1"/>
</dbReference>